<dbReference type="OrthoDB" id="2959108at2759"/>
<dbReference type="STRING" id="905079.L1JJD7"/>
<keyword evidence="4" id="KW-1185">Reference proteome</keyword>
<dbReference type="RefSeq" id="XP_005835591.1">
    <property type="nucleotide sequence ID" value="XM_005835534.1"/>
</dbReference>
<dbReference type="SUPFAM" id="SSF88723">
    <property type="entry name" value="PIN domain-like"/>
    <property type="match status" value="1"/>
</dbReference>
<reference evidence="4" key="2">
    <citation type="submission" date="2012-11" db="EMBL/GenBank/DDBJ databases">
        <authorList>
            <person name="Kuo A."/>
            <person name="Curtis B.A."/>
            <person name="Tanifuji G."/>
            <person name="Burki F."/>
            <person name="Gruber A."/>
            <person name="Irimia M."/>
            <person name="Maruyama S."/>
            <person name="Arias M.C."/>
            <person name="Ball S.G."/>
            <person name="Gile G.H."/>
            <person name="Hirakawa Y."/>
            <person name="Hopkins J.F."/>
            <person name="Rensing S.A."/>
            <person name="Schmutz J."/>
            <person name="Symeonidi A."/>
            <person name="Elias M."/>
            <person name="Eveleigh R.J."/>
            <person name="Herman E.K."/>
            <person name="Klute M.J."/>
            <person name="Nakayama T."/>
            <person name="Obornik M."/>
            <person name="Reyes-Prieto A."/>
            <person name="Armbrust E.V."/>
            <person name="Aves S.J."/>
            <person name="Beiko R.G."/>
            <person name="Coutinho P."/>
            <person name="Dacks J.B."/>
            <person name="Durnford D.G."/>
            <person name="Fast N.M."/>
            <person name="Green B.R."/>
            <person name="Grisdale C."/>
            <person name="Hempe F."/>
            <person name="Henrissat B."/>
            <person name="Hoppner M.P."/>
            <person name="Ishida K.-I."/>
            <person name="Kim E."/>
            <person name="Koreny L."/>
            <person name="Kroth P.G."/>
            <person name="Liu Y."/>
            <person name="Malik S.-B."/>
            <person name="Maier U.G."/>
            <person name="McRose D."/>
            <person name="Mock T."/>
            <person name="Neilson J.A."/>
            <person name="Onodera N.T."/>
            <person name="Poole A.M."/>
            <person name="Pritham E.J."/>
            <person name="Richards T.A."/>
            <person name="Rocap G."/>
            <person name="Roy S.W."/>
            <person name="Sarai C."/>
            <person name="Schaack S."/>
            <person name="Shirato S."/>
            <person name="Slamovits C.H."/>
            <person name="Spencer D.F."/>
            <person name="Suzuki S."/>
            <person name="Worden A.Z."/>
            <person name="Zauner S."/>
            <person name="Barry K."/>
            <person name="Bell C."/>
            <person name="Bharti A.K."/>
            <person name="Crow J.A."/>
            <person name="Grimwood J."/>
            <person name="Kramer R."/>
            <person name="Lindquist E."/>
            <person name="Lucas S."/>
            <person name="Salamov A."/>
            <person name="McFadden G.I."/>
            <person name="Lane C.E."/>
            <person name="Keeling P.J."/>
            <person name="Gray M.W."/>
            <person name="Grigoriev I.V."/>
            <person name="Archibald J.M."/>
        </authorList>
    </citation>
    <scope>NUCLEOTIDE SEQUENCE</scope>
    <source>
        <strain evidence="4">CCMP2712</strain>
    </source>
</reference>
<dbReference type="AlphaFoldDB" id="L1JJD7"/>
<reference evidence="3" key="3">
    <citation type="submission" date="2016-03" db="UniProtKB">
        <authorList>
            <consortium name="EnsemblProtists"/>
        </authorList>
    </citation>
    <scope>IDENTIFICATION</scope>
</reference>
<feature type="compositionally biased region" description="Basic and acidic residues" evidence="1">
    <location>
        <begin position="16"/>
        <end position="31"/>
    </location>
</feature>
<evidence type="ECO:0000313" key="3">
    <source>
        <dbReference type="EnsemblProtists" id="EKX48611"/>
    </source>
</evidence>
<dbReference type="Proteomes" id="UP000011087">
    <property type="component" value="Unassembled WGS sequence"/>
</dbReference>
<evidence type="ECO:0000313" key="4">
    <source>
        <dbReference type="Proteomes" id="UP000011087"/>
    </source>
</evidence>
<organism evidence="2">
    <name type="scientific">Guillardia theta (strain CCMP2712)</name>
    <name type="common">Cryptophyte</name>
    <dbReference type="NCBI Taxonomy" id="905079"/>
    <lineage>
        <taxon>Eukaryota</taxon>
        <taxon>Cryptophyceae</taxon>
        <taxon>Pyrenomonadales</taxon>
        <taxon>Geminigeraceae</taxon>
        <taxon>Guillardia</taxon>
    </lineage>
</organism>
<sequence length="127" mass="14238">MGGGSKFWSLVSNKEQGSKNEHSEHELDSREPTGCASIASTPGQVACFLKNKKVSVDLSFWIVRSLQALHREQHEKLFSQHQHLRAIFFLAIRLASTKHGAALPVFVADPKDPPPDLRLKNEARIQR</sequence>
<dbReference type="KEGG" id="gtt:GUITHDRAFT_105757"/>
<dbReference type="InterPro" id="IPR029060">
    <property type="entry name" value="PIN-like_dom_sf"/>
</dbReference>
<dbReference type="GeneID" id="17305123"/>
<dbReference type="HOGENOM" id="CLU_1974752_0_0_1"/>
<reference evidence="2 4" key="1">
    <citation type="journal article" date="2012" name="Nature">
        <title>Algal genomes reveal evolutionary mosaicism and the fate of nucleomorphs.</title>
        <authorList>
            <consortium name="DOE Joint Genome Institute"/>
            <person name="Curtis B.A."/>
            <person name="Tanifuji G."/>
            <person name="Burki F."/>
            <person name="Gruber A."/>
            <person name="Irimia M."/>
            <person name="Maruyama S."/>
            <person name="Arias M.C."/>
            <person name="Ball S.G."/>
            <person name="Gile G.H."/>
            <person name="Hirakawa Y."/>
            <person name="Hopkins J.F."/>
            <person name="Kuo A."/>
            <person name="Rensing S.A."/>
            <person name="Schmutz J."/>
            <person name="Symeonidi A."/>
            <person name="Elias M."/>
            <person name="Eveleigh R.J."/>
            <person name="Herman E.K."/>
            <person name="Klute M.J."/>
            <person name="Nakayama T."/>
            <person name="Obornik M."/>
            <person name="Reyes-Prieto A."/>
            <person name="Armbrust E.V."/>
            <person name="Aves S.J."/>
            <person name="Beiko R.G."/>
            <person name="Coutinho P."/>
            <person name="Dacks J.B."/>
            <person name="Durnford D.G."/>
            <person name="Fast N.M."/>
            <person name="Green B.R."/>
            <person name="Grisdale C.J."/>
            <person name="Hempel F."/>
            <person name="Henrissat B."/>
            <person name="Hoppner M.P."/>
            <person name="Ishida K."/>
            <person name="Kim E."/>
            <person name="Koreny L."/>
            <person name="Kroth P.G."/>
            <person name="Liu Y."/>
            <person name="Malik S.B."/>
            <person name="Maier U.G."/>
            <person name="McRose D."/>
            <person name="Mock T."/>
            <person name="Neilson J.A."/>
            <person name="Onodera N.T."/>
            <person name="Poole A.M."/>
            <person name="Pritham E.J."/>
            <person name="Richards T.A."/>
            <person name="Rocap G."/>
            <person name="Roy S.W."/>
            <person name="Sarai C."/>
            <person name="Schaack S."/>
            <person name="Shirato S."/>
            <person name="Slamovits C.H."/>
            <person name="Spencer D.F."/>
            <person name="Suzuki S."/>
            <person name="Worden A.Z."/>
            <person name="Zauner S."/>
            <person name="Barry K."/>
            <person name="Bell C."/>
            <person name="Bharti A.K."/>
            <person name="Crow J.A."/>
            <person name="Grimwood J."/>
            <person name="Kramer R."/>
            <person name="Lindquist E."/>
            <person name="Lucas S."/>
            <person name="Salamov A."/>
            <person name="McFadden G.I."/>
            <person name="Lane C.E."/>
            <person name="Keeling P.J."/>
            <person name="Gray M.W."/>
            <person name="Grigoriev I.V."/>
            <person name="Archibald J.M."/>
        </authorList>
    </citation>
    <scope>NUCLEOTIDE SEQUENCE</scope>
    <source>
        <strain evidence="2 4">CCMP2712</strain>
    </source>
</reference>
<dbReference type="Gene3D" id="3.40.50.1010">
    <property type="entry name" value="5'-nuclease"/>
    <property type="match status" value="1"/>
</dbReference>
<protein>
    <submittedName>
        <fullName evidence="2 3">Uncharacterized protein</fullName>
    </submittedName>
</protein>
<proteinExistence type="predicted"/>
<accession>L1JJD7</accession>
<evidence type="ECO:0000256" key="1">
    <source>
        <dbReference type="SAM" id="MobiDB-lite"/>
    </source>
</evidence>
<dbReference type="EMBL" id="JH992985">
    <property type="protein sequence ID" value="EKX48611.1"/>
    <property type="molecule type" value="Genomic_DNA"/>
</dbReference>
<evidence type="ECO:0000313" key="2">
    <source>
        <dbReference type="EMBL" id="EKX48611.1"/>
    </source>
</evidence>
<dbReference type="EnsemblProtists" id="EKX48611">
    <property type="protein sequence ID" value="EKX48611"/>
    <property type="gene ID" value="GUITHDRAFT_105757"/>
</dbReference>
<dbReference type="PaxDb" id="55529-EKX48611"/>
<feature type="region of interest" description="Disordered" evidence="1">
    <location>
        <begin position="1"/>
        <end position="32"/>
    </location>
</feature>
<gene>
    <name evidence="2" type="ORF">GUITHDRAFT_105757</name>
</gene>
<name>L1JJD7_GUITC</name>